<dbReference type="Proteomes" id="UP000565441">
    <property type="component" value="Unassembled WGS sequence"/>
</dbReference>
<dbReference type="EMBL" id="JAACJP010000005">
    <property type="protein sequence ID" value="KAF5384230.1"/>
    <property type="molecule type" value="Genomic_DNA"/>
</dbReference>
<proteinExistence type="predicted"/>
<reference evidence="1 2" key="1">
    <citation type="journal article" date="2020" name="ISME J.">
        <title>Uncovering the hidden diversity of litter-decomposition mechanisms in mushroom-forming fungi.</title>
        <authorList>
            <person name="Floudas D."/>
            <person name="Bentzer J."/>
            <person name="Ahren D."/>
            <person name="Johansson T."/>
            <person name="Persson P."/>
            <person name="Tunlid A."/>
        </authorList>
    </citation>
    <scope>NUCLEOTIDE SEQUENCE [LARGE SCALE GENOMIC DNA]</scope>
    <source>
        <strain evidence="1 2">CBS 661.87</strain>
    </source>
</reference>
<dbReference type="PROSITE" id="PS00675">
    <property type="entry name" value="SIGMA54_INTERACT_1"/>
    <property type="match status" value="1"/>
</dbReference>
<dbReference type="AlphaFoldDB" id="A0A8H5M7L8"/>
<sequence>MPRDVPLVIDPPLKIDDTLVLILGQTGAGKSTVRIIRFLARLSTQVTFAQFINHAAAAEVMEVGHGLKSQTQSLSYHTVNHRGRRFIFVDTPGFDDSNLMEDGQILRRIATWLKKRKCGALKTKLLIVYLVEISQQRQAKDRNGMSPLKLLDAGFDNGSLVIATTKWAELKNRELGNRKATQLSNLYRRSAIYEFKDSRQSAWDILDRPSRPPAVTELSEFGTQLELILPKRKRKRNWIPAFFRNLF</sequence>
<protein>
    <recommendedName>
        <fullName evidence="3">G domain-containing protein</fullName>
    </recommendedName>
</protein>
<dbReference type="InterPro" id="IPR027417">
    <property type="entry name" value="P-loop_NTPase"/>
</dbReference>
<evidence type="ECO:0008006" key="3">
    <source>
        <dbReference type="Google" id="ProtNLM"/>
    </source>
</evidence>
<comment type="caution">
    <text evidence="1">The sequence shown here is derived from an EMBL/GenBank/DDBJ whole genome shotgun (WGS) entry which is preliminary data.</text>
</comment>
<name>A0A8H5M7L8_9AGAR</name>
<gene>
    <name evidence="1" type="ORF">D9615_003470</name>
</gene>
<dbReference type="OrthoDB" id="2130433at2759"/>
<accession>A0A8H5M7L8</accession>
<evidence type="ECO:0000313" key="1">
    <source>
        <dbReference type="EMBL" id="KAF5384230.1"/>
    </source>
</evidence>
<keyword evidence="2" id="KW-1185">Reference proteome</keyword>
<dbReference type="Gene3D" id="3.40.50.300">
    <property type="entry name" value="P-loop containing nucleotide triphosphate hydrolases"/>
    <property type="match status" value="1"/>
</dbReference>
<dbReference type="CDD" id="cd00882">
    <property type="entry name" value="Ras_like_GTPase"/>
    <property type="match status" value="1"/>
</dbReference>
<evidence type="ECO:0000313" key="2">
    <source>
        <dbReference type="Proteomes" id="UP000565441"/>
    </source>
</evidence>
<dbReference type="SUPFAM" id="SSF52540">
    <property type="entry name" value="P-loop containing nucleoside triphosphate hydrolases"/>
    <property type="match status" value="1"/>
</dbReference>
<dbReference type="InterPro" id="IPR025662">
    <property type="entry name" value="Sigma_54_int_dom_ATP-bd_1"/>
</dbReference>
<organism evidence="1 2">
    <name type="scientific">Tricholomella constricta</name>
    <dbReference type="NCBI Taxonomy" id="117010"/>
    <lineage>
        <taxon>Eukaryota</taxon>
        <taxon>Fungi</taxon>
        <taxon>Dikarya</taxon>
        <taxon>Basidiomycota</taxon>
        <taxon>Agaricomycotina</taxon>
        <taxon>Agaricomycetes</taxon>
        <taxon>Agaricomycetidae</taxon>
        <taxon>Agaricales</taxon>
        <taxon>Tricholomatineae</taxon>
        <taxon>Lyophyllaceae</taxon>
        <taxon>Tricholomella</taxon>
    </lineage>
</organism>